<evidence type="ECO:0000256" key="1">
    <source>
        <dbReference type="SAM" id="Phobius"/>
    </source>
</evidence>
<organism evidence="2 3">
    <name type="scientific">Clostridium omnivorum</name>
    <dbReference type="NCBI Taxonomy" id="1604902"/>
    <lineage>
        <taxon>Bacteria</taxon>
        <taxon>Bacillati</taxon>
        <taxon>Bacillota</taxon>
        <taxon>Clostridia</taxon>
        <taxon>Eubacteriales</taxon>
        <taxon>Clostridiaceae</taxon>
        <taxon>Clostridium</taxon>
    </lineage>
</organism>
<dbReference type="Pfam" id="PF20040">
    <property type="entry name" value="DUF6442"/>
    <property type="match status" value="1"/>
</dbReference>
<keyword evidence="3" id="KW-1185">Reference proteome</keyword>
<proteinExistence type="predicted"/>
<keyword evidence="1" id="KW-0812">Transmembrane</keyword>
<evidence type="ECO:0000313" key="2">
    <source>
        <dbReference type="EMBL" id="GLC31852.1"/>
    </source>
</evidence>
<dbReference type="Proteomes" id="UP001208567">
    <property type="component" value="Unassembled WGS sequence"/>
</dbReference>
<name>A0ABQ5N9T9_9CLOT</name>
<dbReference type="InterPro" id="IPR045620">
    <property type="entry name" value="DUF6442"/>
</dbReference>
<keyword evidence="1" id="KW-0472">Membrane</keyword>
<feature type="transmembrane region" description="Helical" evidence="1">
    <location>
        <begin position="5"/>
        <end position="24"/>
    </location>
</feature>
<sequence>MKKSIYYITTIIGLLLLGVGLWLIKVVIEPEGIMKALPYVFVGVGCGSFGHGMGRIISNRTMKNYPEIKKQVEIDKQDERNIVIGNMAKAKAYDMMIFIFGALMIAFALMGTDMVVIILLVCAYLFSIAYGIYYRFKFDKEM</sequence>
<feature type="transmembrane region" description="Helical" evidence="1">
    <location>
        <begin position="116"/>
        <end position="136"/>
    </location>
</feature>
<reference evidence="2 3" key="1">
    <citation type="journal article" date="2024" name="Int. J. Syst. Evol. Microbiol.">
        <title>Clostridium omnivorum sp. nov., isolated from anoxic soil under the treatment of reductive soil disinfestation.</title>
        <authorList>
            <person name="Ueki A."/>
            <person name="Tonouchi A."/>
            <person name="Kaku N."/>
            <person name="Honma S."/>
            <person name="Ueki K."/>
        </authorList>
    </citation>
    <scope>NUCLEOTIDE SEQUENCE [LARGE SCALE GENOMIC DNA]</scope>
    <source>
        <strain evidence="2 3">E14</strain>
    </source>
</reference>
<dbReference type="EMBL" id="BRXR01000001">
    <property type="protein sequence ID" value="GLC31852.1"/>
    <property type="molecule type" value="Genomic_DNA"/>
</dbReference>
<keyword evidence="1" id="KW-1133">Transmembrane helix</keyword>
<gene>
    <name evidence="2" type="ORF">bsdE14_32620</name>
</gene>
<feature type="transmembrane region" description="Helical" evidence="1">
    <location>
        <begin position="92"/>
        <end position="110"/>
    </location>
</feature>
<accession>A0ABQ5N9T9</accession>
<protein>
    <recommendedName>
        <fullName evidence="4">DUF2178 domain-containing protein</fullName>
    </recommendedName>
</protein>
<evidence type="ECO:0000313" key="3">
    <source>
        <dbReference type="Proteomes" id="UP001208567"/>
    </source>
</evidence>
<dbReference type="RefSeq" id="WP_264851176.1">
    <property type="nucleotide sequence ID" value="NZ_BRXR01000001.1"/>
</dbReference>
<comment type="caution">
    <text evidence="2">The sequence shown here is derived from an EMBL/GenBank/DDBJ whole genome shotgun (WGS) entry which is preliminary data.</text>
</comment>
<evidence type="ECO:0008006" key="4">
    <source>
        <dbReference type="Google" id="ProtNLM"/>
    </source>
</evidence>
<feature type="transmembrane region" description="Helical" evidence="1">
    <location>
        <begin position="36"/>
        <end position="54"/>
    </location>
</feature>